<gene>
    <name evidence="5" type="ORF">ACFFIO_06715</name>
</gene>
<evidence type="ECO:0000259" key="4">
    <source>
        <dbReference type="PROSITE" id="PS50949"/>
    </source>
</evidence>
<dbReference type="CDD" id="cd07377">
    <property type="entry name" value="WHTH_GntR"/>
    <property type="match status" value="1"/>
</dbReference>
<dbReference type="Gene3D" id="1.20.120.530">
    <property type="entry name" value="GntR ligand-binding domain-like"/>
    <property type="match status" value="1"/>
</dbReference>
<dbReference type="InterPro" id="IPR008920">
    <property type="entry name" value="TF_FadR/GntR_C"/>
</dbReference>
<dbReference type="SMART" id="SM00345">
    <property type="entry name" value="HTH_GNTR"/>
    <property type="match status" value="1"/>
</dbReference>
<organism evidence="5 6">
    <name type="scientific">Citricoccus parietis</name>
    <dbReference type="NCBI Taxonomy" id="592307"/>
    <lineage>
        <taxon>Bacteria</taxon>
        <taxon>Bacillati</taxon>
        <taxon>Actinomycetota</taxon>
        <taxon>Actinomycetes</taxon>
        <taxon>Micrococcales</taxon>
        <taxon>Micrococcaceae</taxon>
        <taxon>Citricoccus</taxon>
    </lineage>
</organism>
<comment type="caution">
    <text evidence="5">The sequence shown here is derived from an EMBL/GenBank/DDBJ whole genome shotgun (WGS) entry which is preliminary data.</text>
</comment>
<evidence type="ECO:0000256" key="2">
    <source>
        <dbReference type="ARBA" id="ARBA00023125"/>
    </source>
</evidence>
<evidence type="ECO:0000256" key="3">
    <source>
        <dbReference type="ARBA" id="ARBA00023163"/>
    </source>
</evidence>
<dbReference type="InterPro" id="IPR011711">
    <property type="entry name" value="GntR_C"/>
</dbReference>
<dbReference type="PANTHER" id="PTHR43537">
    <property type="entry name" value="TRANSCRIPTIONAL REGULATOR, GNTR FAMILY"/>
    <property type="match status" value="1"/>
</dbReference>
<dbReference type="RefSeq" id="WP_378040823.1">
    <property type="nucleotide sequence ID" value="NZ_JBHLWH010000019.1"/>
</dbReference>
<name>A0ABV6F4D6_9MICC</name>
<proteinExistence type="predicted"/>
<dbReference type="PANTHER" id="PTHR43537:SF5">
    <property type="entry name" value="UXU OPERON TRANSCRIPTIONAL REGULATOR"/>
    <property type="match status" value="1"/>
</dbReference>
<keyword evidence="3" id="KW-0804">Transcription</keyword>
<dbReference type="Pfam" id="PF07729">
    <property type="entry name" value="FCD"/>
    <property type="match status" value="1"/>
</dbReference>
<dbReference type="InterPro" id="IPR000524">
    <property type="entry name" value="Tscrpt_reg_HTH_GntR"/>
</dbReference>
<accession>A0ABV6F4D6</accession>
<feature type="domain" description="HTH gntR-type" evidence="4">
    <location>
        <begin position="14"/>
        <end position="84"/>
    </location>
</feature>
<dbReference type="SUPFAM" id="SSF46785">
    <property type="entry name" value="Winged helix' DNA-binding domain"/>
    <property type="match status" value="1"/>
</dbReference>
<protein>
    <submittedName>
        <fullName evidence="5">FadR/GntR family transcriptional regulator</fullName>
    </submittedName>
</protein>
<dbReference type="SMART" id="SM00895">
    <property type="entry name" value="FCD"/>
    <property type="match status" value="1"/>
</dbReference>
<evidence type="ECO:0000256" key="1">
    <source>
        <dbReference type="ARBA" id="ARBA00023015"/>
    </source>
</evidence>
<evidence type="ECO:0000313" key="6">
    <source>
        <dbReference type="Proteomes" id="UP001589766"/>
    </source>
</evidence>
<dbReference type="EMBL" id="JBHLWH010000019">
    <property type="protein sequence ID" value="MFC0248189.1"/>
    <property type="molecule type" value="Genomic_DNA"/>
</dbReference>
<dbReference type="PROSITE" id="PS50949">
    <property type="entry name" value="HTH_GNTR"/>
    <property type="match status" value="1"/>
</dbReference>
<keyword evidence="6" id="KW-1185">Reference proteome</keyword>
<dbReference type="PRINTS" id="PR00035">
    <property type="entry name" value="HTHGNTR"/>
</dbReference>
<evidence type="ECO:0000313" key="5">
    <source>
        <dbReference type="EMBL" id="MFC0248189.1"/>
    </source>
</evidence>
<sequence length="240" mass="26447">MSPPSQPFASVRPRRAVDDIIEQIRGRIQSNELKPGQKLPSERELAEQMGVSRNTVREAIRMLEVSGLVTLKKGATGGAFLTASNATALSQNLLDGMSLKQFDIKELIDVRLVLENYVVDQACELATGEEIEELAAVADASNRAETDVPEWEDRLTLHIDFHQKLTSMAHNGVAETLMGPLLEITRHFHLKAGPTGGPETHENRTKMVQALRDRDPEAAKDALAKHLDVLQRRILAGTFG</sequence>
<dbReference type="SUPFAM" id="SSF48008">
    <property type="entry name" value="GntR ligand-binding domain-like"/>
    <property type="match status" value="1"/>
</dbReference>
<dbReference type="Proteomes" id="UP001589766">
    <property type="component" value="Unassembled WGS sequence"/>
</dbReference>
<dbReference type="InterPro" id="IPR036388">
    <property type="entry name" value="WH-like_DNA-bd_sf"/>
</dbReference>
<keyword evidence="1" id="KW-0805">Transcription regulation</keyword>
<dbReference type="Gene3D" id="1.10.10.10">
    <property type="entry name" value="Winged helix-like DNA-binding domain superfamily/Winged helix DNA-binding domain"/>
    <property type="match status" value="1"/>
</dbReference>
<reference evidence="5 6" key="1">
    <citation type="submission" date="2024-09" db="EMBL/GenBank/DDBJ databases">
        <authorList>
            <person name="Sun Q."/>
            <person name="Mori K."/>
        </authorList>
    </citation>
    <scope>NUCLEOTIDE SEQUENCE [LARGE SCALE GENOMIC DNA]</scope>
    <source>
        <strain evidence="5 6">CCM 7609</strain>
    </source>
</reference>
<keyword evidence="2" id="KW-0238">DNA-binding</keyword>
<dbReference type="InterPro" id="IPR036390">
    <property type="entry name" value="WH_DNA-bd_sf"/>
</dbReference>
<dbReference type="Pfam" id="PF00392">
    <property type="entry name" value="GntR"/>
    <property type="match status" value="1"/>
</dbReference>